<proteinExistence type="inferred from homology"/>
<keyword evidence="7" id="KW-1185">Reference proteome</keyword>
<reference evidence="6 7" key="1">
    <citation type="submission" date="2016-11" db="EMBL/GenBank/DDBJ databases">
        <authorList>
            <person name="Jaros S."/>
            <person name="Januszkiewicz K."/>
            <person name="Wedrychowicz H."/>
        </authorList>
    </citation>
    <scope>NUCLEOTIDE SEQUENCE [LARGE SCALE GENOMIC DNA]</scope>
    <source>
        <strain evidence="6 7">DSM 21120</strain>
    </source>
</reference>
<gene>
    <name evidence="6" type="ORF">SAMN02745245_00918</name>
</gene>
<dbReference type="STRING" id="1120995.SAMN02745245_00918"/>
<dbReference type="InterPro" id="IPR000064">
    <property type="entry name" value="NLP_P60_dom"/>
</dbReference>
<evidence type="ECO:0000313" key="7">
    <source>
        <dbReference type="Proteomes" id="UP000184032"/>
    </source>
</evidence>
<organism evidence="6 7">
    <name type="scientific">Anaerosphaera aminiphila DSM 21120</name>
    <dbReference type="NCBI Taxonomy" id="1120995"/>
    <lineage>
        <taxon>Bacteria</taxon>
        <taxon>Bacillati</taxon>
        <taxon>Bacillota</taxon>
        <taxon>Tissierellia</taxon>
        <taxon>Tissierellales</taxon>
        <taxon>Peptoniphilaceae</taxon>
        <taxon>Anaerosphaera</taxon>
    </lineage>
</organism>
<dbReference type="Proteomes" id="UP000184032">
    <property type="component" value="Unassembled WGS sequence"/>
</dbReference>
<dbReference type="SUPFAM" id="SSF54001">
    <property type="entry name" value="Cysteine proteinases"/>
    <property type="match status" value="1"/>
</dbReference>
<dbReference type="PANTHER" id="PTHR47053:SF1">
    <property type="entry name" value="MUREIN DD-ENDOPEPTIDASE MEPH-RELATED"/>
    <property type="match status" value="1"/>
</dbReference>
<comment type="similarity">
    <text evidence="1">Belongs to the peptidase C40 family.</text>
</comment>
<evidence type="ECO:0000256" key="4">
    <source>
        <dbReference type="ARBA" id="ARBA00022807"/>
    </source>
</evidence>
<dbReference type="PANTHER" id="PTHR47053">
    <property type="entry name" value="MUREIN DD-ENDOPEPTIDASE MEPH-RELATED"/>
    <property type="match status" value="1"/>
</dbReference>
<dbReference type="GO" id="GO:0008234">
    <property type="term" value="F:cysteine-type peptidase activity"/>
    <property type="evidence" value="ECO:0007669"/>
    <property type="project" value="UniProtKB-KW"/>
</dbReference>
<dbReference type="InterPro" id="IPR051202">
    <property type="entry name" value="Peptidase_C40"/>
</dbReference>
<dbReference type="AlphaFoldDB" id="A0A1M5RIP2"/>
<evidence type="ECO:0000256" key="2">
    <source>
        <dbReference type="ARBA" id="ARBA00022670"/>
    </source>
</evidence>
<feature type="domain" description="NlpC/P60" evidence="5">
    <location>
        <begin position="201"/>
        <end position="324"/>
    </location>
</feature>
<keyword evidence="4" id="KW-0788">Thiol protease</keyword>
<protein>
    <submittedName>
        <fullName evidence="6">NlpC/P60 family protein</fullName>
    </submittedName>
</protein>
<dbReference type="RefSeq" id="WP_234945632.1">
    <property type="nucleotide sequence ID" value="NZ_FQXI01000005.1"/>
</dbReference>
<dbReference type="InterPro" id="IPR038765">
    <property type="entry name" value="Papain-like_cys_pep_sf"/>
</dbReference>
<keyword evidence="3" id="KW-0378">Hydrolase</keyword>
<evidence type="ECO:0000256" key="3">
    <source>
        <dbReference type="ARBA" id="ARBA00022801"/>
    </source>
</evidence>
<dbReference type="Gene3D" id="3.90.1720.10">
    <property type="entry name" value="endopeptidase domain like (from Nostoc punctiforme)"/>
    <property type="match status" value="1"/>
</dbReference>
<dbReference type="PROSITE" id="PS51935">
    <property type="entry name" value="NLPC_P60"/>
    <property type="match status" value="1"/>
</dbReference>
<dbReference type="Pfam" id="PF00877">
    <property type="entry name" value="NLPC_P60"/>
    <property type="match status" value="1"/>
</dbReference>
<name>A0A1M5RIP2_9FIRM</name>
<dbReference type="EMBL" id="FQXI01000005">
    <property type="protein sequence ID" value="SHH25929.1"/>
    <property type="molecule type" value="Genomic_DNA"/>
</dbReference>
<evidence type="ECO:0000259" key="5">
    <source>
        <dbReference type="PROSITE" id="PS51935"/>
    </source>
</evidence>
<evidence type="ECO:0000256" key="1">
    <source>
        <dbReference type="ARBA" id="ARBA00007074"/>
    </source>
</evidence>
<evidence type="ECO:0000313" key="6">
    <source>
        <dbReference type="EMBL" id="SHH25929.1"/>
    </source>
</evidence>
<dbReference type="GO" id="GO:0006508">
    <property type="term" value="P:proteolysis"/>
    <property type="evidence" value="ECO:0007669"/>
    <property type="project" value="UniProtKB-KW"/>
</dbReference>
<keyword evidence="2" id="KW-0645">Protease</keyword>
<sequence>MLNINIKNKIPVGLTALCLVSLFGLKDTGIFVNEHVQTTYSGNKVYFEAGEVAEIVEKVEDGYIVSKGKAKVTIPVEKIQVTESETTTYKVVKNTSIKDSNGQIIRSLFLGEEVVLVEDLGENLVVRSEDNVKGQVSKSNLEFVGTEVAKFDAPKIETKDSNVVKIETLEQEEREIAETARNKNVESVNTDRVEENIPSNNEKANEAIDLALNNLGATYVYGATGDGGFDCSGLIYSVYKEKLGVNLPRSSSEQSSYGAQVSRNNLMPGDLVFFNTSGGGVSHVGIYMGNDNFVHASSGQGKVMVSSLSEDYYNSRYVNATRVL</sequence>
<accession>A0A1M5RIP2</accession>